<dbReference type="SUPFAM" id="SSF53474">
    <property type="entry name" value="alpha/beta-Hydrolases"/>
    <property type="match status" value="1"/>
</dbReference>
<keyword evidence="5" id="KW-1185">Reference proteome</keyword>
<feature type="signal peptide" evidence="2">
    <location>
        <begin position="1"/>
        <end position="21"/>
    </location>
</feature>
<evidence type="ECO:0000259" key="3">
    <source>
        <dbReference type="SMART" id="SM00939"/>
    </source>
</evidence>
<dbReference type="InterPro" id="IPR013736">
    <property type="entry name" value="Xaa-Pro_dipept_C"/>
</dbReference>
<evidence type="ECO:0000256" key="1">
    <source>
        <dbReference type="ARBA" id="ARBA00022801"/>
    </source>
</evidence>
<keyword evidence="2" id="KW-0732">Signal</keyword>
<dbReference type="SUPFAM" id="SSF49785">
    <property type="entry name" value="Galactose-binding domain-like"/>
    <property type="match status" value="1"/>
</dbReference>
<proteinExistence type="predicted"/>
<dbReference type="InterPro" id="IPR000383">
    <property type="entry name" value="Xaa-Pro-like_dom"/>
</dbReference>
<dbReference type="NCBIfam" id="TIGR00976">
    <property type="entry name" value="CocE_NonD"/>
    <property type="match status" value="1"/>
</dbReference>
<reference evidence="4 5" key="1">
    <citation type="submission" date="2020-03" db="EMBL/GenBank/DDBJ databases">
        <title>Genomic Encyclopedia of Type Strains, Phase IV (KMG-IV): sequencing the most valuable type-strain genomes for metagenomic binning, comparative biology and taxonomic classification.</title>
        <authorList>
            <person name="Goeker M."/>
        </authorList>
    </citation>
    <scope>NUCLEOTIDE SEQUENCE [LARGE SCALE GENOMIC DNA]</scope>
    <source>
        <strain evidence="4 5">DSM 102865</strain>
    </source>
</reference>
<protein>
    <recommendedName>
        <fullName evidence="3">Xaa-Pro dipeptidyl-peptidase C-terminal domain-containing protein</fullName>
    </recommendedName>
</protein>
<keyword evidence="1" id="KW-0378">Hydrolase</keyword>
<sequence length="633" mass="71677">MISKVLACILLSLLCLTNSHAQTKPNPDSLYIREHYNKIERMVPMRDGVKLFTAIYLPKDISVAKTFPILLNRTPYGVAPYGETLFKANIGPSMYFARDGYIIVYQDVRGKFMSEGDFEANRPIIPNKKSKADYDESSDTYDTIEWLLKNIEGNNGKVGSWGISAPGYYTTMTAIDAHPALKVASPQAPVTDWFMGDDRHHNGAFFLMGTFAFLSSYGAPRPVPEPKGAPQFAAYGTPDSYEFYKNLGPLKNVNEKIFKNQNRIWNQMMDNDTYNDFWKARTPVPHLKNIKSAVMVVGGWFDQEDLYGPLKTYQGIENNKPKSPNMLVMGPWIHGGWARGAGENLGNIRFGSKTSAFYQKEIEFPFFSHYLKETPDPALPKAYIFETGSNEWKKYDQWPPKNTVEKKLYLHPDGTLSFTPTMTTMQVGAKPNFQEYTSDPAKPVPYTSEIRIIRGSDFMYEDQRFAATRPDVLVFQSEVLTENVTISGNVFADLFVSTTGTDADFVVKLIDVYPGDAPNDSPINPNMKMGGFQLLIRGEVMRSKFRKSFSQPEPMRPGKIENVKFDMQDAAHNFKKGHKIMIQIQSSWFPLVDRNPQKFVNIYKASEKDFQAAQHRVYLSGSSSSYVGVRVLD</sequence>
<comment type="caution">
    <text evidence="4">The sequence shown here is derived from an EMBL/GenBank/DDBJ whole genome shotgun (WGS) entry which is preliminary data.</text>
</comment>
<dbReference type="InterPro" id="IPR008979">
    <property type="entry name" value="Galactose-bd-like_sf"/>
</dbReference>
<accession>A0ABX0UMW2</accession>
<dbReference type="EMBL" id="JAASQJ010000003">
    <property type="protein sequence ID" value="NIJ54311.1"/>
    <property type="molecule type" value="Genomic_DNA"/>
</dbReference>
<dbReference type="Proteomes" id="UP001179181">
    <property type="component" value="Unassembled WGS sequence"/>
</dbReference>
<dbReference type="Pfam" id="PF02129">
    <property type="entry name" value="Peptidase_S15"/>
    <property type="match status" value="1"/>
</dbReference>
<dbReference type="Gene3D" id="3.40.50.1820">
    <property type="entry name" value="alpha/beta hydrolase"/>
    <property type="match status" value="1"/>
</dbReference>
<name>A0ABX0UMW2_9BACT</name>
<gene>
    <name evidence="4" type="ORF">FHS68_003493</name>
</gene>
<dbReference type="Gene3D" id="1.10.3020.10">
    <property type="entry name" value="alpha-amino acid ester hydrolase ( Helical cap domain)"/>
    <property type="match status" value="1"/>
</dbReference>
<feature type="chain" id="PRO_5046757157" description="Xaa-Pro dipeptidyl-peptidase C-terminal domain-containing protein" evidence="2">
    <location>
        <begin position="22"/>
        <end position="633"/>
    </location>
</feature>
<evidence type="ECO:0000313" key="4">
    <source>
        <dbReference type="EMBL" id="NIJ54311.1"/>
    </source>
</evidence>
<feature type="domain" description="Xaa-Pro dipeptidyl-peptidase C-terminal" evidence="3">
    <location>
        <begin position="364"/>
        <end position="628"/>
    </location>
</feature>
<evidence type="ECO:0000313" key="5">
    <source>
        <dbReference type="Proteomes" id="UP001179181"/>
    </source>
</evidence>
<dbReference type="InterPro" id="IPR029058">
    <property type="entry name" value="AB_hydrolase_fold"/>
</dbReference>
<dbReference type="InterPro" id="IPR005674">
    <property type="entry name" value="CocE/Ser_esterase"/>
</dbReference>
<dbReference type="Gene3D" id="2.60.120.260">
    <property type="entry name" value="Galactose-binding domain-like"/>
    <property type="match status" value="1"/>
</dbReference>
<evidence type="ECO:0000256" key="2">
    <source>
        <dbReference type="SAM" id="SignalP"/>
    </source>
</evidence>
<dbReference type="Pfam" id="PF08530">
    <property type="entry name" value="PepX_C"/>
    <property type="match status" value="1"/>
</dbReference>
<dbReference type="RefSeq" id="WP_229211937.1">
    <property type="nucleotide sequence ID" value="NZ_JAASQJ010000003.1"/>
</dbReference>
<dbReference type="SMART" id="SM00939">
    <property type="entry name" value="PepX_C"/>
    <property type="match status" value="1"/>
</dbReference>
<organism evidence="4 5">
    <name type="scientific">Dyadobacter arcticus</name>
    <dbReference type="NCBI Taxonomy" id="1078754"/>
    <lineage>
        <taxon>Bacteria</taxon>
        <taxon>Pseudomonadati</taxon>
        <taxon>Bacteroidota</taxon>
        <taxon>Cytophagia</taxon>
        <taxon>Cytophagales</taxon>
        <taxon>Spirosomataceae</taxon>
        <taxon>Dyadobacter</taxon>
    </lineage>
</organism>